<reference evidence="1" key="1">
    <citation type="submission" date="2023-10" db="EMBL/GenBank/DDBJ databases">
        <title>Genome assemblies of two species of porcelain crab, Petrolisthes cinctipes and Petrolisthes manimaculis (Anomura: Porcellanidae).</title>
        <authorList>
            <person name="Angst P."/>
        </authorList>
    </citation>
    <scope>NUCLEOTIDE SEQUENCE</scope>
    <source>
        <strain evidence="1">PB745_01</strain>
        <tissue evidence="1">Gill</tissue>
    </source>
</reference>
<dbReference type="AlphaFoldDB" id="A0AAE1BNU0"/>
<gene>
    <name evidence="1" type="ORF">Pcinc_040832</name>
</gene>
<proteinExistence type="predicted"/>
<keyword evidence="2" id="KW-1185">Reference proteome</keyword>
<accession>A0AAE1BNU0</accession>
<dbReference type="EMBL" id="JAWQEG010007345">
    <property type="protein sequence ID" value="KAK3852589.1"/>
    <property type="molecule type" value="Genomic_DNA"/>
</dbReference>
<sequence>MLSLGILTRELKSVTPGGSNTVHVANTYLVVSAALRLYIPCGLNHRWGAWALFTQFFPFYILTLATQFLPFYVSSDVHQKSSLLYSIPPNPASVIPCLQPPVTAASIAIEVVVVVAADVAVVEE</sequence>
<name>A0AAE1BNU0_PETCI</name>
<evidence type="ECO:0000313" key="1">
    <source>
        <dbReference type="EMBL" id="KAK3852589.1"/>
    </source>
</evidence>
<protein>
    <submittedName>
        <fullName evidence="1">Uncharacterized protein</fullName>
    </submittedName>
</protein>
<dbReference type="Proteomes" id="UP001286313">
    <property type="component" value="Unassembled WGS sequence"/>
</dbReference>
<evidence type="ECO:0000313" key="2">
    <source>
        <dbReference type="Proteomes" id="UP001286313"/>
    </source>
</evidence>
<organism evidence="1 2">
    <name type="scientific">Petrolisthes cinctipes</name>
    <name type="common">Flat porcelain crab</name>
    <dbReference type="NCBI Taxonomy" id="88211"/>
    <lineage>
        <taxon>Eukaryota</taxon>
        <taxon>Metazoa</taxon>
        <taxon>Ecdysozoa</taxon>
        <taxon>Arthropoda</taxon>
        <taxon>Crustacea</taxon>
        <taxon>Multicrustacea</taxon>
        <taxon>Malacostraca</taxon>
        <taxon>Eumalacostraca</taxon>
        <taxon>Eucarida</taxon>
        <taxon>Decapoda</taxon>
        <taxon>Pleocyemata</taxon>
        <taxon>Anomura</taxon>
        <taxon>Galatheoidea</taxon>
        <taxon>Porcellanidae</taxon>
        <taxon>Petrolisthes</taxon>
    </lineage>
</organism>
<comment type="caution">
    <text evidence="1">The sequence shown here is derived from an EMBL/GenBank/DDBJ whole genome shotgun (WGS) entry which is preliminary data.</text>
</comment>